<dbReference type="STRING" id="225992.B5M06_00110"/>
<keyword evidence="3" id="KW-1185">Reference proteome</keyword>
<keyword evidence="2" id="KW-0808">Transferase</keyword>
<evidence type="ECO:0000313" key="2">
    <source>
        <dbReference type="EMBL" id="KUF39525.1"/>
    </source>
</evidence>
<gene>
    <name evidence="2" type="ORF">AS359_06935</name>
    <name evidence="1" type="ORF">B5M06_00110</name>
</gene>
<dbReference type="Pfam" id="PF06080">
    <property type="entry name" value="DUF938"/>
    <property type="match status" value="1"/>
</dbReference>
<dbReference type="InterPro" id="IPR029063">
    <property type="entry name" value="SAM-dependent_MTases_sf"/>
</dbReference>
<dbReference type="Proteomes" id="UP000242792">
    <property type="component" value="Chromosome"/>
</dbReference>
<dbReference type="CDD" id="cd02440">
    <property type="entry name" value="AdoMet_MTases"/>
    <property type="match status" value="1"/>
</dbReference>
<evidence type="ECO:0000313" key="4">
    <source>
        <dbReference type="Proteomes" id="UP000242792"/>
    </source>
</evidence>
<sequence length="203" mass="22032">MAAMTRPFTQSCENNQAPILEVLQTAFADRTHVLEIGSGTGQHSVYFAPHLPHLVWQTSELPALHAGIAAWHADFPAPNLRLPVAFDLSGSSWPQTEGGAFDAVFTSNTLHIVAWPLVEQLFALLDQHLPAGGVFAVYGPFNYGGRFTSDSNCAFDAWLKGRDAASGIRDFEAVLALAAQHGLQLQVDHAMPANNRTLVFQKI</sequence>
<reference evidence="2 3" key="1">
    <citation type="submission" date="2015-12" db="EMBL/GenBank/DDBJ databases">
        <title>Complete genome sequence of a multi-drug resistant strain Acidovorax sp. 12322-1.</title>
        <authorList>
            <person name="Ming D."/>
            <person name="Wang M."/>
            <person name="Hu S."/>
            <person name="Zhou Y."/>
            <person name="Jiang T."/>
        </authorList>
    </citation>
    <scope>NUCLEOTIDE SEQUENCE [LARGE SCALE GENOMIC DNA]</scope>
    <source>
        <strain evidence="2 3">12322-1</strain>
    </source>
</reference>
<dbReference type="PANTHER" id="PTHR20974">
    <property type="entry name" value="UPF0585 PROTEIN CG18661"/>
    <property type="match status" value="1"/>
</dbReference>
<protein>
    <submittedName>
        <fullName evidence="2">Methylase</fullName>
    </submittedName>
</protein>
<evidence type="ECO:0000313" key="1">
    <source>
        <dbReference type="EMBL" id="AQZ96913.1"/>
    </source>
</evidence>
<name>A0A0W7YWI3_9BURK</name>
<organism evidence="2 3">
    <name type="scientific">Comamonas kerstersii</name>
    <dbReference type="NCBI Taxonomy" id="225992"/>
    <lineage>
        <taxon>Bacteria</taxon>
        <taxon>Pseudomonadati</taxon>
        <taxon>Pseudomonadota</taxon>
        <taxon>Betaproteobacteria</taxon>
        <taxon>Burkholderiales</taxon>
        <taxon>Comamonadaceae</taxon>
        <taxon>Comamonas</taxon>
    </lineage>
</organism>
<dbReference type="AlphaFoldDB" id="A0A0W7YWI3"/>
<dbReference type="Proteomes" id="UP000053300">
    <property type="component" value="Unassembled WGS sequence"/>
</dbReference>
<dbReference type="Gene3D" id="3.40.50.150">
    <property type="entry name" value="Vaccinia Virus protein VP39"/>
    <property type="match status" value="1"/>
</dbReference>
<evidence type="ECO:0000313" key="3">
    <source>
        <dbReference type="Proteomes" id="UP000053300"/>
    </source>
</evidence>
<dbReference type="RefSeq" id="WP_054066978.1">
    <property type="nucleotide sequence ID" value="NZ_JBEBZE010000011.1"/>
</dbReference>
<dbReference type="KEGG" id="cke:B5M06_00110"/>
<dbReference type="PANTHER" id="PTHR20974:SF0">
    <property type="entry name" value="UPF0585 PROTEIN CG18661"/>
    <property type="match status" value="1"/>
</dbReference>
<proteinExistence type="predicted"/>
<dbReference type="GO" id="GO:0032259">
    <property type="term" value="P:methylation"/>
    <property type="evidence" value="ECO:0007669"/>
    <property type="project" value="UniProtKB-KW"/>
</dbReference>
<keyword evidence="2" id="KW-0489">Methyltransferase</keyword>
<accession>A0A0W7YWI3</accession>
<dbReference type="EMBL" id="LPXH01000036">
    <property type="protein sequence ID" value="KUF39525.1"/>
    <property type="molecule type" value="Genomic_DNA"/>
</dbReference>
<reference evidence="1 4" key="2">
    <citation type="submission" date="2017-03" db="EMBL/GenBank/DDBJ databases">
        <title>Rapid Whole Genome Sequencing of Comamonas kerstersii Causing Continuous ambulatory Peritoneal Dialysis-Associated Peritonitis.</title>
        <authorList>
            <person name="Zheng B."/>
        </authorList>
    </citation>
    <scope>NUCLEOTIDE SEQUENCE [LARGE SCALE GENOMIC DNA]</scope>
    <source>
        <strain evidence="1 4">8943</strain>
    </source>
</reference>
<dbReference type="SUPFAM" id="SSF53335">
    <property type="entry name" value="S-adenosyl-L-methionine-dependent methyltransferases"/>
    <property type="match status" value="1"/>
</dbReference>
<dbReference type="InterPro" id="IPR010342">
    <property type="entry name" value="DUF938"/>
</dbReference>
<accession>A0A1V0BAE8</accession>
<dbReference type="GO" id="GO:0008168">
    <property type="term" value="F:methyltransferase activity"/>
    <property type="evidence" value="ECO:0007669"/>
    <property type="project" value="UniProtKB-KW"/>
</dbReference>
<dbReference type="EMBL" id="CP020121">
    <property type="protein sequence ID" value="AQZ96913.1"/>
    <property type="molecule type" value="Genomic_DNA"/>
</dbReference>